<gene>
    <name evidence="1" type="ORF">METZ01_LOCUS494395</name>
</gene>
<feature type="non-terminal residue" evidence="1">
    <location>
        <position position="1"/>
    </location>
</feature>
<evidence type="ECO:0000313" key="1">
    <source>
        <dbReference type="EMBL" id="SVE41541.1"/>
    </source>
</evidence>
<reference evidence="1" key="1">
    <citation type="submission" date="2018-05" db="EMBL/GenBank/DDBJ databases">
        <authorList>
            <person name="Lanie J.A."/>
            <person name="Ng W.-L."/>
            <person name="Kazmierczak K.M."/>
            <person name="Andrzejewski T.M."/>
            <person name="Davidsen T.M."/>
            <person name="Wayne K.J."/>
            <person name="Tettelin H."/>
            <person name="Glass J.I."/>
            <person name="Rusch D."/>
            <person name="Podicherti R."/>
            <person name="Tsui H.-C.T."/>
            <person name="Winkler M.E."/>
        </authorList>
    </citation>
    <scope>NUCLEOTIDE SEQUENCE</scope>
</reference>
<dbReference type="EMBL" id="UINC01215716">
    <property type="protein sequence ID" value="SVE41541.1"/>
    <property type="molecule type" value="Genomic_DNA"/>
</dbReference>
<name>A0A383DB19_9ZZZZ</name>
<organism evidence="1">
    <name type="scientific">marine metagenome</name>
    <dbReference type="NCBI Taxonomy" id="408172"/>
    <lineage>
        <taxon>unclassified sequences</taxon>
        <taxon>metagenomes</taxon>
        <taxon>ecological metagenomes</taxon>
    </lineage>
</organism>
<accession>A0A383DB19</accession>
<feature type="non-terminal residue" evidence="1">
    <location>
        <position position="34"/>
    </location>
</feature>
<protein>
    <submittedName>
        <fullName evidence="1">Uncharacterized protein</fullName>
    </submittedName>
</protein>
<proteinExistence type="predicted"/>
<dbReference type="AlphaFoldDB" id="A0A383DB19"/>
<sequence length="34" mass="4144">VVQDLTQKEFGSVVYGVFEEFFWRVLFNNFTFIH</sequence>